<comment type="caution">
    <text evidence="1">The sequence shown here is derived from an EMBL/GenBank/DDBJ whole genome shotgun (WGS) entry which is preliminary data.</text>
</comment>
<accession>A0A8K1GG41</accession>
<proteinExistence type="predicted"/>
<reference evidence="1" key="1">
    <citation type="submission" date="2019-04" db="EMBL/GenBank/DDBJ databases">
        <title>Genome assembly of Zosterops borbonicus 15179.</title>
        <authorList>
            <person name="Leroy T."/>
            <person name="Anselmetti Y."/>
            <person name="Tilak M.-K."/>
            <person name="Nabholz B."/>
        </authorList>
    </citation>
    <scope>NUCLEOTIDE SEQUENCE</scope>
    <source>
        <strain evidence="1">HGM_15179</strain>
        <tissue evidence="1">Muscle</tissue>
    </source>
</reference>
<protein>
    <submittedName>
        <fullName evidence="1">Uncharacterized protein</fullName>
    </submittedName>
</protein>
<name>A0A8K1GG41_9PASS</name>
<organism evidence="1 2">
    <name type="scientific">Zosterops borbonicus</name>
    <dbReference type="NCBI Taxonomy" id="364589"/>
    <lineage>
        <taxon>Eukaryota</taxon>
        <taxon>Metazoa</taxon>
        <taxon>Chordata</taxon>
        <taxon>Craniata</taxon>
        <taxon>Vertebrata</taxon>
        <taxon>Euteleostomi</taxon>
        <taxon>Archelosauria</taxon>
        <taxon>Archosauria</taxon>
        <taxon>Dinosauria</taxon>
        <taxon>Saurischia</taxon>
        <taxon>Theropoda</taxon>
        <taxon>Coelurosauria</taxon>
        <taxon>Aves</taxon>
        <taxon>Neognathae</taxon>
        <taxon>Neoaves</taxon>
        <taxon>Telluraves</taxon>
        <taxon>Australaves</taxon>
        <taxon>Passeriformes</taxon>
        <taxon>Sylvioidea</taxon>
        <taxon>Zosteropidae</taxon>
        <taxon>Zosterops</taxon>
    </lineage>
</organism>
<dbReference type="AlphaFoldDB" id="A0A8K1GG41"/>
<evidence type="ECO:0000313" key="1">
    <source>
        <dbReference type="EMBL" id="TRZ18150.1"/>
    </source>
</evidence>
<dbReference type="Proteomes" id="UP000796761">
    <property type="component" value="Unassembled WGS sequence"/>
</dbReference>
<sequence>MDKVNPLVQCHKRKGEHLYLLPYPEDLERFPKCSTTVLECLVELTLLNDFLNDLGPPLCDQGCVIARHGEVKLGIRPSYLLEELLKEFLKELLKELLEKLLKDLLEQFIEEFLKELLKELLEEVLEELLK</sequence>
<gene>
    <name evidence="1" type="ORF">HGM15179_008946</name>
</gene>
<evidence type="ECO:0000313" key="2">
    <source>
        <dbReference type="Proteomes" id="UP000796761"/>
    </source>
</evidence>
<dbReference type="EMBL" id="SWJQ01000231">
    <property type="protein sequence ID" value="TRZ18150.1"/>
    <property type="molecule type" value="Genomic_DNA"/>
</dbReference>
<keyword evidence="2" id="KW-1185">Reference proteome</keyword>